<evidence type="ECO:0000313" key="1">
    <source>
        <dbReference type="EMBL" id="ENN79839.1"/>
    </source>
</evidence>
<dbReference type="EMBL" id="KB740635">
    <property type="protein sequence ID" value="ENN79839.1"/>
    <property type="molecule type" value="Genomic_DNA"/>
</dbReference>
<accession>N6THD5</accession>
<proteinExistence type="predicted"/>
<feature type="non-terminal residue" evidence="1">
    <location>
        <position position="1"/>
    </location>
</feature>
<name>N6THD5_DENPD</name>
<dbReference type="AlphaFoldDB" id="N6THD5"/>
<gene>
    <name evidence="1" type="ORF">YQE_03661</name>
</gene>
<sequence>MNQFAIFAGRLSIKDNIVRKATLLRAERVKFTLLNMLVLLSQIATMRILESRLIAVIHSIGHKMQRFSIACYSVNPIGQVASSMSNIAVQP</sequence>
<organism evidence="1">
    <name type="scientific">Dendroctonus ponderosae</name>
    <name type="common">Mountain pine beetle</name>
    <dbReference type="NCBI Taxonomy" id="77166"/>
    <lineage>
        <taxon>Eukaryota</taxon>
        <taxon>Metazoa</taxon>
        <taxon>Ecdysozoa</taxon>
        <taxon>Arthropoda</taxon>
        <taxon>Hexapoda</taxon>
        <taxon>Insecta</taxon>
        <taxon>Pterygota</taxon>
        <taxon>Neoptera</taxon>
        <taxon>Endopterygota</taxon>
        <taxon>Coleoptera</taxon>
        <taxon>Polyphaga</taxon>
        <taxon>Cucujiformia</taxon>
        <taxon>Curculionidae</taxon>
        <taxon>Scolytinae</taxon>
        <taxon>Dendroctonus</taxon>
    </lineage>
</organism>
<dbReference type="HOGENOM" id="CLU_2429316_0_0_1"/>
<reference evidence="1" key="1">
    <citation type="journal article" date="2013" name="Genome Biol.">
        <title>Draft genome of the mountain pine beetle, Dendroctonus ponderosae Hopkins, a major forest pest.</title>
        <authorList>
            <person name="Keeling C.I."/>
            <person name="Yuen M.M."/>
            <person name="Liao N.Y."/>
            <person name="Docking T.R."/>
            <person name="Chan S.K."/>
            <person name="Taylor G.A."/>
            <person name="Palmquist D.L."/>
            <person name="Jackman S.D."/>
            <person name="Nguyen A."/>
            <person name="Li M."/>
            <person name="Henderson H."/>
            <person name="Janes J.K."/>
            <person name="Zhao Y."/>
            <person name="Pandoh P."/>
            <person name="Moore R."/>
            <person name="Sperling F.A."/>
            <person name="Huber D.P."/>
            <person name="Birol I."/>
            <person name="Jones S.J."/>
            <person name="Bohlmann J."/>
        </authorList>
    </citation>
    <scope>NUCLEOTIDE SEQUENCE</scope>
</reference>
<protein>
    <submittedName>
        <fullName evidence="1">Uncharacterized protein</fullName>
    </submittedName>
</protein>